<dbReference type="Proteomes" id="UP000198553">
    <property type="component" value="Unassembled WGS sequence"/>
</dbReference>
<evidence type="ECO:0000313" key="3">
    <source>
        <dbReference type="EMBL" id="SEN80809.1"/>
    </source>
</evidence>
<name>A0A1H8JJ65_9BACI</name>
<comment type="similarity">
    <text evidence="1">Belongs to the universal stress protein A family.</text>
</comment>
<dbReference type="PANTHER" id="PTHR46268">
    <property type="entry name" value="STRESS RESPONSE PROTEIN NHAX"/>
    <property type="match status" value="1"/>
</dbReference>
<dbReference type="RefSeq" id="WP_090749932.1">
    <property type="nucleotide sequence ID" value="NZ_FOBW01000021.1"/>
</dbReference>
<sequence length="139" mass="15334">MFKNMLLAYDGSENAFRAAERVAFLAENTAGSSITIVYVVDSATSKEDVLHLSSKEVINESRKQRLKKVEDFFDRKGISYTQQILHGEAPEEIVGFANSKDFDLVAVGSRGLNGLQEMVLGSVSHKVAKRVKAPVMIIK</sequence>
<dbReference type="PANTHER" id="PTHR46268:SF6">
    <property type="entry name" value="UNIVERSAL STRESS PROTEIN UP12"/>
    <property type="match status" value="1"/>
</dbReference>
<reference evidence="4" key="1">
    <citation type="submission" date="2016-10" db="EMBL/GenBank/DDBJ databases">
        <authorList>
            <person name="Varghese N."/>
            <person name="Submissions S."/>
        </authorList>
    </citation>
    <scope>NUCLEOTIDE SEQUENCE [LARGE SCALE GENOMIC DNA]</scope>
    <source>
        <strain evidence="4">B48,IBRC-M 10115,DSM 25386,CECT 8001</strain>
    </source>
</reference>
<proteinExistence type="inferred from homology"/>
<dbReference type="CDD" id="cd00293">
    <property type="entry name" value="USP-like"/>
    <property type="match status" value="1"/>
</dbReference>
<accession>A0A1H8JJ65</accession>
<dbReference type="InterPro" id="IPR006016">
    <property type="entry name" value="UspA"/>
</dbReference>
<dbReference type="AlphaFoldDB" id="A0A1H8JJ65"/>
<feature type="domain" description="UspA" evidence="2">
    <location>
        <begin position="1"/>
        <end position="139"/>
    </location>
</feature>
<dbReference type="SUPFAM" id="SSF52402">
    <property type="entry name" value="Adenine nucleotide alpha hydrolases-like"/>
    <property type="match status" value="1"/>
</dbReference>
<evidence type="ECO:0000259" key="2">
    <source>
        <dbReference type="Pfam" id="PF00582"/>
    </source>
</evidence>
<dbReference type="STRING" id="930146.SAMN05192533_12155"/>
<keyword evidence="4" id="KW-1185">Reference proteome</keyword>
<protein>
    <submittedName>
        <fullName evidence="3">Nucleotide-binding universal stress protein, UspA family</fullName>
    </submittedName>
</protein>
<dbReference type="Pfam" id="PF00582">
    <property type="entry name" value="Usp"/>
    <property type="match status" value="1"/>
</dbReference>
<gene>
    <name evidence="3" type="ORF">SAMN05192533_12155</name>
</gene>
<dbReference type="OrthoDB" id="9777884at2"/>
<organism evidence="3 4">
    <name type="scientific">Mesobacillus persicus</name>
    <dbReference type="NCBI Taxonomy" id="930146"/>
    <lineage>
        <taxon>Bacteria</taxon>
        <taxon>Bacillati</taxon>
        <taxon>Bacillota</taxon>
        <taxon>Bacilli</taxon>
        <taxon>Bacillales</taxon>
        <taxon>Bacillaceae</taxon>
        <taxon>Mesobacillus</taxon>
    </lineage>
</organism>
<evidence type="ECO:0000256" key="1">
    <source>
        <dbReference type="ARBA" id="ARBA00008791"/>
    </source>
</evidence>
<evidence type="ECO:0000313" key="4">
    <source>
        <dbReference type="Proteomes" id="UP000198553"/>
    </source>
</evidence>
<dbReference type="InterPro" id="IPR014729">
    <property type="entry name" value="Rossmann-like_a/b/a_fold"/>
</dbReference>
<dbReference type="EMBL" id="FOBW01000021">
    <property type="protein sequence ID" value="SEN80809.1"/>
    <property type="molecule type" value="Genomic_DNA"/>
</dbReference>
<dbReference type="InterPro" id="IPR006015">
    <property type="entry name" value="Universal_stress_UspA"/>
</dbReference>
<dbReference type="PRINTS" id="PR01438">
    <property type="entry name" value="UNVRSLSTRESS"/>
</dbReference>
<dbReference type="Gene3D" id="3.40.50.620">
    <property type="entry name" value="HUPs"/>
    <property type="match status" value="1"/>
</dbReference>